<dbReference type="PANTHER" id="PTHR23024:SF551">
    <property type="entry name" value="2-HYDROXYISOFLAVANONE DEHYDRATASE-LIKE"/>
    <property type="match status" value="1"/>
</dbReference>
<dbReference type="InterPro" id="IPR029058">
    <property type="entry name" value="AB_hydrolase_fold"/>
</dbReference>
<gene>
    <name evidence="2" type="ORF">Sjap_007872</name>
</gene>
<protein>
    <recommendedName>
        <fullName evidence="1">Alpha/beta hydrolase fold-3 domain-containing protein</fullName>
    </recommendedName>
</protein>
<keyword evidence="3" id="KW-1185">Reference proteome</keyword>
<organism evidence="2 3">
    <name type="scientific">Stephania japonica</name>
    <dbReference type="NCBI Taxonomy" id="461633"/>
    <lineage>
        <taxon>Eukaryota</taxon>
        <taxon>Viridiplantae</taxon>
        <taxon>Streptophyta</taxon>
        <taxon>Embryophyta</taxon>
        <taxon>Tracheophyta</taxon>
        <taxon>Spermatophyta</taxon>
        <taxon>Magnoliopsida</taxon>
        <taxon>Ranunculales</taxon>
        <taxon>Menispermaceae</taxon>
        <taxon>Menispermoideae</taxon>
        <taxon>Cissampelideae</taxon>
        <taxon>Stephania</taxon>
    </lineage>
</organism>
<evidence type="ECO:0000259" key="1">
    <source>
        <dbReference type="Pfam" id="PF07859"/>
    </source>
</evidence>
<dbReference type="Pfam" id="PF07859">
    <property type="entry name" value="Abhydrolase_3"/>
    <property type="match status" value="1"/>
</dbReference>
<dbReference type="Gene3D" id="3.40.50.1820">
    <property type="entry name" value="alpha/beta hydrolase"/>
    <property type="match status" value="1"/>
</dbReference>
<dbReference type="AlphaFoldDB" id="A0AAP0JNF6"/>
<evidence type="ECO:0000313" key="3">
    <source>
        <dbReference type="Proteomes" id="UP001417504"/>
    </source>
</evidence>
<dbReference type="PANTHER" id="PTHR23024">
    <property type="entry name" value="ARYLACETAMIDE DEACETYLASE"/>
    <property type="match status" value="1"/>
</dbReference>
<dbReference type="InterPro" id="IPR050466">
    <property type="entry name" value="Carboxylest/Gibb_receptor"/>
</dbReference>
<dbReference type="SUPFAM" id="SSF53474">
    <property type="entry name" value="alpha/beta-Hydrolases"/>
    <property type="match status" value="1"/>
</dbReference>
<feature type="domain" description="Alpha/beta hydrolase fold-3" evidence="1">
    <location>
        <begin position="77"/>
        <end position="307"/>
    </location>
</feature>
<accession>A0AAP0JNF6</accession>
<evidence type="ECO:0000313" key="2">
    <source>
        <dbReference type="EMBL" id="KAK9137278.1"/>
    </source>
</evidence>
<dbReference type="GO" id="GO:0016787">
    <property type="term" value="F:hydrolase activity"/>
    <property type="evidence" value="ECO:0007669"/>
    <property type="project" value="InterPro"/>
</dbReference>
<dbReference type="InterPro" id="IPR013094">
    <property type="entry name" value="AB_hydrolase_3"/>
</dbReference>
<reference evidence="2 3" key="1">
    <citation type="submission" date="2024-01" db="EMBL/GenBank/DDBJ databases">
        <title>Genome assemblies of Stephania.</title>
        <authorList>
            <person name="Yang L."/>
        </authorList>
    </citation>
    <scope>NUCLEOTIDE SEQUENCE [LARGE SCALE GENOMIC DNA]</scope>
    <source>
        <strain evidence="2">QJT</strain>
        <tissue evidence="2">Leaf</tissue>
    </source>
</reference>
<dbReference type="EMBL" id="JBBNAE010000003">
    <property type="protein sequence ID" value="KAK9137278.1"/>
    <property type="molecule type" value="Genomic_DNA"/>
</dbReference>
<sequence length="329" mass="36191">MATTNDEIELELLPFLRVYKSHRVERLLGSPVVPPSPEGDSQTGVSSKDITLKSPSLLSARLFLPTTTTTTQKLPLLLYFRGSAFCLESAFSFIPHRYLSLLSARAFVLIVSIEYRIAPEHPLPAAYHDSWEALQWLLSQSSQGSLTTSSNADQPQQLDQWILDHADFDRFFIGGDSAGANIVHNVAMRASSAGLTSRIRGMFLSQPYFWGSTRIGFEAGRPDVDLISRIWVFVSGGAGLDDPNINPLAKEAPRLAGLGCSKFVLVCVAGEDTLKERGKAYYEELKKSGWDGEVDLFEVEGEGHAFQTLDTESGNSKLMIGRLASFLNQ</sequence>
<proteinExistence type="predicted"/>
<name>A0AAP0JNF6_9MAGN</name>
<dbReference type="Proteomes" id="UP001417504">
    <property type="component" value="Unassembled WGS sequence"/>
</dbReference>
<comment type="caution">
    <text evidence="2">The sequence shown here is derived from an EMBL/GenBank/DDBJ whole genome shotgun (WGS) entry which is preliminary data.</text>
</comment>